<protein>
    <recommendedName>
        <fullName evidence="5">HTH tetR-type domain-containing protein</fullName>
    </recommendedName>
</protein>
<dbReference type="Gene3D" id="1.10.10.60">
    <property type="entry name" value="Homeodomain-like"/>
    <property type="match status" value="1"/>
</dbReference>
<dbReference type="GO" id="GO:0003700">
    <property type="term" value="F:DNA-binding transcription factor activity"/>
    <property type="evidence" value="ECO:0007669"/>
    <property type="project" value="TreeGrafter"/>
</dbReference>
<dbReference type="RefSeq" id="WP_193488910.1">
    <property type="nucleotide sequence ID" value="NZ_BAAAMC010000036.1"/>
</dbReference>
<dbReference type="PROSITE" id="PS50977">
    <property type="entry name" value="HTH_TETR_2"/>
    <property type="match status" value="1"/>
</dbReference>
<evidence type="ECO:0000256" key="4">
    <source>
        <dbReference type="PROSITE-ProRule" id="PRU00335"/>
    </source>
</evidence>
<dbReference type="AlphaFoldDB" id="A0A7I9WKZ3"/>
<dbReference type="InterPro" id="IPR041490">
    <property type="entry name" value="KstR2_TetR_C"/>
</dbReference>
<gene>
    <name evidence="6" type="ORF">MMUR_20030</name>
</gene>
<keyword evidence="1" id="KW-0805">Transcription regulation</keyword>
<comment type="caution">
    <text evidence="6">The sequence shown here is derived from an EMBL/GenBank/DDBJ whole genome shotgun (WGS) entry which is preliminary data.</text>
</comment>
<reference evidence="6 7" key="1">
    <citation type="journal article" date="2019" name="Emerg. Microbes Infect.">
        <title>Comprehensive subspecies identification of 175 nontuberculous mycobacteria species based on 7547 genomic profiles.</title>
        <authorList>
            <person name="Matsumoto Y."/>
            <person name="Kinjo T."/>
            <person name="Motooka D."/>
            <person name="Nabeya D."/>
            <person name="Jung N."/>
            <person name="Uechi K."/>
            <person name="Horii T."/>
            <person name="Iida T."/>
            <person name="Fujita J."/>
            <person name="Nakamura S."/>
        </authorList>
    </citation>
    <scope>NUCLEOTIDE SEQUENCE [LARGE SCALE GENOMIC DNA]</scope>
    <source>
        <strain evidence="6 7">JCM 13392</strain>
    </source>
</reference>
<dbReference type="Pfam" id="PF00440">
    <property type="entry name" value="TetR_N"/>
    <property type="match status" value="1"/>
</dbReference>
<dbReference type="Proteomes" id="UP000465241">
    <property type="component" value="Unassembled WGS sequence"/>
</dbReference>
<keyword evidence="7" id="KW-1185">Reference proteome</keyword>
<evidence type="ECO:0000259" key="5">
    <source>
        <dbReference type="PROSITE" id="PS50977"/>
    </source>
</evidence>
<dbReference type="GO" id="GO:0000976">
    <property type="term" value="F:transcription cis-regulatory region binding"/>
    <property type="evidence" value="ECO:0007669"/>
    <property type="project" value="TreeGrafter"/>
</dbReference>
<dbReference type="EMBL" id="BLKT01000003">
    <property type="protein sequence ID" value="GFG57867.1"/>
    <property type="molecule type" value="Genomic_DNA"/>
</dbReference>
<feature type="domain" description="HTH tetR-type" evidence="5">
    <location>
        <begin position="19"/>
        <end position="79"/>
    </location>
</feature>
<evidence type="ECO:0000256" key="1">
    <source>
        <dbReference type="ARBA" id="ARBA00023015"/>
    </source>
</evidence>
<evidence type="ECO:0000313" key="7">
    <source>
        <dbReference type="Proteomes" id="UP000465241"/>
    </source>
</evidence>
<dbReference type="InterPro" id="IPR050109">
    <property type="entry name" value="HTH-type_TetR-like_transc_reg"/>
</dbReference>
<keyword evidence="2 4" id="KW-0238">DNA-binding</keyword>
<dbReference type="Gene3D" id="1.10.357.10">
    <property type="entry name" value="Tetracycline Repressor, domain 2"/>
    <property type="match status" value="1"/>
</dbReference>
<feature type="DNA-binding region" description="H-T-H motif" evidence="4">
    <location>
        <begin position="42"/>
        <end position="61"/>
    </location>
</feature>
<dbReference type="InterPro" id="IPR009057">
    <property type="entry name" value="Homeodomain-like_sf"/>
</dbReference>
<evidence type="ECO:0000313" key="6">
    <source>
        <dbReference type="EMBL" id="GFG57867.1"/>
    </source>
</evidence>
<sequence>MSDRVRLTQGASPVEHKDAGRRREILRAATKLFAEQGYRETNLNQIAVELGFRRQAVYHYFPAKDEILYELIAQAGEAMLSSSQPIFDADLPADRALAEIVRNHVKVVLTQPDTFRVQFRELDKLSGDRAEALQKGMFGYVQRVAAVIEAGQRDGLFFPARPVTHALLIVGMCNSTTEWYDPDRGGDSIDELAEQAAHIAISGLHFHPK</sequence>
<dbReference type="Pfam" id="PF17932">
    <property type="entry name" value="TetR_C_24"/>
    <property type="match status" value="1"/>
</dbReference>
<proteinExistence type="predicted"/>
<dbReference type="InterPro" id="IPR001647">
    <property type="entry name" value="HTH_TetR"/>
</dbReference>
<dbReference type="PANTHER" id="PTHR30055">
    <property type="entry name" value="HTH-TYPE TRANSCRIPTIONAL REGULATOR RUTR"/>
    <property type="match status" value="1"/>
</dbReference>
<dbReference type="SUPFAM" id="SSF46689">
    <property type="entry name" value="Homeodomain-like"/>
    <property type="match status" value="1"/>
</dbReference>
<dbReference type="PRINTS" id="PR00455">
    <property type="entry name" value="HTHTETR"/>
</dbReference>
<organism evidence="6 7">
    <name type="scientific">Mycolicibacterium murale</name>
    <dbReference type="NCBI Taxonomy" id="182220"/>
    <lineage>
        <taxon>Bacteria</taxon>
        <taxon>Bacillati</taxon>
        <taxon>Actinomycetota</taxon>
        <taxon>Actinomycetes</taxon>
        <taxon>Mycobacteriales</taxon>
        <taxon>Mycobacteriaceae</taxon>
        <taxon>Mycolicibacterium</taxon>
    </lineage>
</organism>
<evidence type="ECO:0000256" key="3">
    <source>
        <dbReference type="ARBA" id="ARBA00023163"/>
    </source>
</evidence>
<name>A0A7I9WKZ3_9MYCO</name>
<dbReference type="SUPFAM" id="SSF48498">
    <property type="entry name" value="Tetracyclin repressor-like, C-terminal domain"/>
    <property type="match status" value="1"/>
</dbReference>
<evidence type="ECO:0000256" key="2">
    <source>
        <dbReference type="ARBA" id="ARBA00023125"/>
    </source>
</evidence>
<dbReference type="InterPro" id="IPR036271">
    <property type="entry name" value="Tet_transcr_reg_TetR-rel_C_sf"/>
</dbReference>
<accession>A0A7I9WKZ3</accession>
<dbReference type="PANTHER" id="PTHR30055:SF234">
    <property type="entry name" value="HTH-TYPE TRANSCRIPTIONAL REGULATOR BETI"/>
    <property type="match status" value="1"/>
</dbReference>
<keyword evidence="3" id="KW-0804">Transcription</keyword>